<gene>
    <name evidence="1" type="ORF">H9812_03625</name>
</gene>
<evidence type="ECO:0000313" key="2">
    <source>
        <dbReference type="Proteomes" id="UP000824044"/>
    </source>
</evidence>
<organism evidence="1 2">
    <name type="scientific">Candidatus Gallimonas intestinigallinarum</name>
    <dbReference type="NCBI Taxonomy" id="2838604"/>
    <lineage>
        <taxon>Bacteria</taxon>
        <taxon>Bacillati</taxon>
        <taxon>Bacillota</taxon>
        <taxon>Clostridia</taxon>
        <taxon>Candidatus Gallimonas</taxon>
    </lineage>
</organism>
<accession>A0A9D2DWY1</accession>
<dbReference type="EMBL" id="DXBS01000071">
    <property type="protein sequence ID" value="HIZ24549.1"/>
    <property type="molecule type" value="Genomic_DNA"/>
</dbReference>
<protein>
    <submittedName>
        <fullName evidence="1">Uncharacterized protein</fullName>
    </submittedName>
</protein>
<name>A0A9D2DWY1_9FIRM</name>
<dbReference type="Proteomes" id="UP000824044">
    <property type="component" value="Unassembled WGS sequence"/>
</dbReference>
<sequence length="292" mass="32122">MRVYFFSDLPCAFFVNGMHLGRIDSFARAMELASMDGVFCECKSPACAPVRFRFDEDFLFDPPEGIELYFHRGAAAVRIADFVRADPTLRVVWQKHFAGCLLTLCVQGRVVLNFERERLFLQIPLPFCFETCRASLAGEYILLECDSAFCLLDRDGNVLVRSDGTIVERGATVVANVPLHDALSHVMRCSYEGGKLTACSVLSARAPTEATVGLALFESVLAGFDPAPYLAPALAQKAGLLREFLGDFCAAVPLQEPGAVGLIYPRKPRVFDVRDILVTLEDGKVANLTPIE</sequence>
<reference evidence="1" key="1">
    <citation type="journal article" date="2021" name="PeerJ">
        <title>Extensive microbial diversity within the chicken gut microbiome revealed by metagenomics and culture.</title>
        <authorList>
            <person name="Gilroy R."/>
            <person name="Ravi A."/>
            <person name="Getino M."/>
            <person name="Pursley I."/>
            <person name="Horton D.L."/>
            <person name="Alikhan N.F."/>
            <person name="Baker D."/>
            <person name="Gharbi K."/>
            <person name="Hall N."/>
            <person name="Watson M."/>
            <person name="Adriaenssens E.M."/>
            <person name="Foster-Nyarko E."/>
            <person name="Jarju S."/>
            <person name="Secka A."/>
            <person name="Antonio M."/>
            <person name="Oren A."/>
            <person name="Chaudhuri R.R."/>
            <person name="La Ragione R."/>
            <person name="Hildebrand F."/>
            <person name="Pallen M.J."/>
        </authorList>
    </citation>
    <scope>NUCLEOTIDE SEQUENCE</scope>
    <source>
        <strain evidence="1">CHK33-5263</strain>
    </source>
</reference>
<reference evidence="1" key="2">
    <citation type="submission" date="2021-04" db="EMBL/GenBank/DDBJ databases">
        <authorList>
            <person name="Gilroy R."/>
        </authorList>
    </citation>
    <scope>NUCLEOTIDE SEQUENCE</scope>
    <source>
        <strain evidence="1">CHK33-5263</strain>
    </source>
</reference>
<dbReference type="AlphaFoldDB" id="A0A9D2DWY1"/>
<evidence type="ECO:0000313" key="1">
    <source>
        <dbReference type="EMBL" id="HIZ24549.1"/>
    </source>
</evidence>
<comment type="caution">
    <text evidence="1">The sequence shown here is derived from an EMBL/GenBank/DDBJ whole genome shotgun (WGS) entry which is preliminary data.</text>
</comment>
<proteinExistence type="predicted"/>